<dbReference type="EMBL" id="JXJN01014930">
    <property type="status" value="NOT_ANNOTATED_CDS"/>
    <property type="molecule type" value="Genomic_DNA"/>
</dbReference>
<keyword evidence="1" id="KW-0472">Membrane</keyword>
<organism evidence="2 3">
    <name type="scientific">Glossina palpalis gambiensis</name>
    <dbReference type="NCBI Taxonomy" id="67801"/>
    <lineage>
        <taxon>Eukaryota</taxon>
        <taxon>Metazoa</taxon>
        <taxon>Ecdysozoa</taxon>
        <taxon>Arthropoda</taxon>
        <taxon>Hexapoda</taxon>
        <taxon>Insecta</taxon>
        <taxon>Pterygota</taxon>
        <taxon>Neoptera</taxon>
        <taxon>Endopterygota</taxon>
        <taxon>Diptera</taxon>
        <taxon>Brachycera</taxon>
        <taxon>Muscomorpha</taxon>
        <taxon>Hippoboscoidea</taxon>
        <taxon>Glossinidae</taxon>
        <taxon>Glossina</taxon>
    </lineage>
</organism>
<dbReference type="EnsemblMetazoa" id="GPPI031148-RA">
    <property type="protein sequence ID" value="GPPI031148-PA"/>
    <property type="gene ID" value="GPPI031148"/>
</dbReference>
<keyword evidence="3" id="KW-1185">Reference proteome</keyword>
<evidence type="ECO:0000313" key="3">
    <source>
        <dbReference type="Proteomes" id="UP000092460"/>
    </source>
</evidence>
<dbReference type="AlphaFoldDB" id="A0A1B0BIE3"/>
<sequence>MEIEGRGKCKESSQHGININLLSRNIDTTRLEIFVLHCDTTTKDRESRIKLHFQMRYFTILAILTCCWTQHFIFKYFNRHKSH</sequence>
<feature type="transmembrane region" description="Helical" evidence="1">
    <location>
        <begin position="57"/>
        <end position="77"/>
    </location>
</feature>
<protein>
    <submittedName>
        <fullName evidence="2">Uncharacterized protein</fullName>
    </submittedName>
</protein>
<evidence type="ECO:0000256" key="1">
    <source>
        <dbReference type="SAM" id="Phobius"/>
    </source>
</evidence>
<proteinExistence type="predicted"/>
<name>A0A1B0BIE3_9MUSC</name>
<accession>A0A1B0BIE3</accession>
<dbReference type="Proteomes" id="UP000092460">
    <property type="component" value="Unassembled WGS sequence"/>
</dbReference>
<reference evidence="3" key="1">
    <citation type="submission" date="2015-01" db="EMBL/GenBank/DDBJ databases">
        <authorList>
            <person name="Aksoy S."/>
            <person name="Warren W."/>
            <person name="Wilson R.K."/>
        </authorList>
    </citation>
    <scope>NUCLEOTIDE SEQUENCE [LARGE SCALE GENOMIC DNA]</scope>
    <source>
        <strain evidence="3">IAEA</strain>
    </source>
</reference>
<keyword evidence="1" id="KW-0812">Transmembrane</keyword>
<keyword evidence="1" id="KW-1133">Transmembrane helix</keyword>
<reference evidence="2" key="2">
    <citation type="submission" date="2020-05" db="UniProtKB">
        <authorList>
            <consortium name="EnsemblMetazoa"/>
        </authorList>
    </citation>
    <scope>IDENTIFICATION</scope>
    <source>
        <strain evidence="2">IAEA</strain>
    </source>
</reference>
<evidence type="ECO:0000313" key="2">
    <source>
        <dbReference type="EnsemblMetazoa" id="GPPI031148-PA"/>
    </source>
</evidence>
<dbReference type="VEuPathDB" id="VectorBase:GPPI031148"/>